<feature type="non-terminal residue" evidence="2">
    <location>
        <position position="1"/>
    </location>
</feature>
<keyword evidence="1" id="KW-0472">Membrane</keyword>
<reference evidence="2" key="1">
    <citation type="journal article" date="2021" name="Mol. Plant Microbe Interact.">
        <title>Complete Genome Sequence of the Plant-Pathogenic Fungus Colletotrichum lupini.</title>
        <authorList>
            <person name="Baroncelli R."/>
            <person name="Pensec F."/>
            <person name="Da Lio D."/>
            <person name="Boufleur T."/>
            <person name="Vicente I."/>
            <person name="Sarrocco S."/>
            <person name="Picot A."/>
            <person name="Baraldi E."/>
            <person name="Sukno S."/>
            <person name="Thon M."/>
            <person name="Le Floch G."/>
        </authorList>
    </citation>
    <scope>NUCLEOTIDE SEQUENCE</scope>
    <source>
        <strain evidence="2">IMI 504893</strain>
    </source>
</reference>
<organism evidence="2 3">
    <name type="scientific">Colletotrichum lupini</name>
    <dbReference type="NCBI Taxonomy" id="145971"/>
    <lineage>
        <taxon>Eukaryota</taxon>
        <taxon>Fungi</taxon>
        <taxon>Dikarya</taxon>
        <taxon>Ascomycota</taxon>
        <taxon>Pezizomycotina</taxon>
        <taxon>Sordariomycetes</taxon>
        <taxon>Hypocreomycetidae</taxon>
        <taxon>Glomerellales</taxon>
        <taxon>Glomerellaceae</taxon>
        <taxon>Colletotrichum</taxon>
        <taxon>Colletotrichum acutatum species complex</taxon>
    </lineage>
</organism>
<feature type="transmembrane region" description="Helical" evidence="1">
    <location>
        <begin position="38"/>
        <end position="56"/>
    </location>
</feature>
<sequence>YPIISILILIIIIKFVYYKGIDNKPKPTIFYFTLAKKLIFYIVSTIIALALYNYVFNAASLTSVFRILRA</sequence>
<accession>A0A9Q8SHK7</accession>
<dbReference type="RefSeq" id="XP_049139083.1">
    <property type="nucleotide sequence ID" value="XM_049281940.1"/>
</dbReference>
<keyword evidence="1" id="KW-0812">Transmembrane</keyword>
<keyword evidence="1" id="KW-1133">Transmembrane helix</keyword>
<dbReference type="GeneID" id="73336950"/>
<evidence type="ECO:0000313" key="2">
    <source>
        <dbReference type="EMBL" id="UQC77444.1"/>
    </source>
</evidence>
<keyword evidence="3" id="KW-1185">Reference proteome</keyword>
<dbReference type="Proteomes" id="UP000830671">
    <property type="component" value="Chromosome 2"/>
</dbReference>
<dbReference type="EMBL" id="CP019474">
    <property type="protein sequence ID" value="UQC77444.1"/>
    <property type="molecule type" value="Genomic_DNA"/>
</dbReference>
<protein>
    <submittedName>
        <fullName evidence="2">FluG domain-containing protein</fullName>
    </submittedName>
</protein>
<evidence type="ECO:0000313" key="3">
    <source>
        <dbReference type="Proteomes" id="UP000830671"/>
    </source>
</evidence>
<dbReference type="KEGG" id="clup:CLUP02_02912"/>
<gene>
    <name evidence="2" type="ORF">CLUP02_02912</name>
</gene>
<dbReference type="AlphaFoldDB" id="A0A9Q8SHK7"/>
<evidence type="ECO:0000256" key="1">
    <source>
        <dbReference type="SAM" id="Phobius"/>
    </source>
</evidence>
<name>A0A9Q8SHK7_9PEZI</name>
<proteinExistence type="predicted"/>